<evidence type="ECO:0000256" key="2">
    <source>
        <dbReference type="ARBA" id="ARBA00022598"/>
    </source>
</evidence>
<organism evidence="5 6">
    <name type="scientific">Streptomyces griseus</name>
    <dbReference type="NCBI Taxonomy" id="1911"/>
    <lineage>
        <taxon>Bacteria</taxon>
        <taxon>Bacillati</taxon>
        <taxon>Actinomycetota</taxon>
        <taxon>Actinomycetes</taxon>
        <taxon>Kitasatosporales</taxon>
        <taxon>Streptomycetaceae</taxon>
        <taxon>Streptomyces</taxon>
    </lineage>
</organism>
<dbReference type="CDD" id="cd07970">
    <property type="entry name" value="OBF_DNA_ligase_LigC"/>
    <property type="match status" value="1"/>
</dbReference>
<evidence type="ECO:0000259" key="4">
    <source>
        <dbReference type="PROSITE" id="PS50160"/>
    </source>
</evidence>
<dbReference type="InterPro" id="IPR044119">
    <property type="entry name" value="Adenylation_LigC-like"/>
</dbReference>
<dbReference type="GO" id="GO:0006281">
    <property type="term" value="P:DNA repair"/>
    <property type="evidence" value="ECO:0007669"/>
    <property type="project" value="InterPro"/>
</dbReference>
<dbReference type="SUPFAM" id="SSF56091">
    <property type="entry name" value="DNA ligase/mRNA capping enzyme, catalytic domain"/>
    <property type="match status" value="1"/>
</dbReference>
<dbReference type="AlphaFoldDB" id="A0A380P975"/>
<evidence type="ECO:0000313" key="6">
    <source>
        <dbReference type="Proteomes" id="UP000254150"/>
    </source>
</evidence>
<proteinExistence type="inferred from homology"/>
<evidence type="ECO:0000313" key="5">
    <source>
        <dbReference type="EMBL" id="SUP61736.1"/>
    </source>
</evidence>
<dbReference type="CDD" id="cd07905">
    <property type="entry name" value="Adenylation_DNA_ligase_LigC"/>
    <property type="match status" value="1"/>
</dbReference>
<protein>
    <submittedName>
        <fullName evidence="5">ATP-dependent polynucleotide modifying protein</fullName>
    </submittedName>
</protein>
<dbReference type="GO" id="GO:0005524">
    <property type="term" value="F:ATP binding"/>
    <property type="evidence" value="ECO:0007669"/>
    <property type="project" value="InterPro"/>
</dbReference>
<feature type="domain" description="ATP-dependent DNA ligase family profile" evidence="4">
    <location>
        <begin position="105"/>
        <end position="200"/>
    </location>
</feature>
<accession>A0A380P975</accession>
<dbReference type="GO" id="GO:0003910">
    <property type="term" value="F:DNA ligase (ATP) activity"/>
    <property type="evidence" value="ECO:0007669"/>
    <property type="project" value="UniProtKB-EC"/>
</dbReference>
<keyword evidence="2" id="KW-0436">Ligase</keyword>
<sequence>MLKPPIAPMRAEARPTLPAAGAPASLYWQQKLDGYRVLAFLRSGRLHLQSRTGADLTAHFPELQAAADVGMDLVLDGELVVLRDGRLDFAALQQRARLAGFRARTASQSTPAHVVAFDLLEADGEVLMDRPYRERWARLEALVAEGVLGGRWALVRSTTERDRALAWMDPDWARAGVEGVVVKAAGSRYRPGRGGWWKVRSRESTEGVVGAVTGPLSAPDTLLLGRWDAEARFRMTARTTPLSATARREVGARLTAAGDDHPWHGVTFSAGWGTRLPLPHVPVAPVLVAEVAADTSVDDAGRYRHPVKFLRLRDDIGPDSVPPLP</sequence>
<evidence type="ECO:0000256" key="1">
    <source>
        <dbReference type="ARBA" id="ARBA00007572"/>
    </source>
</evidence>
<dbReference type="Gene3D" id="3.30.470.30">
    <property type="entry name" value="DNA ligase/mRNA capping enzyme"/>
    <property type="match status" value="1"/>
</dbReference>
<dbReference type="PANTHER" id="PTHR45674">
    <property type="entry name" value="DNA LIGASE 1/3 FAMILY MEMBER"/>
    <property type="match status" value="1"/>
</dbReference>
<dbReference type="InterPro" id="IPR050191">
    <property type="entry name" value="ATP-dep_DNA_ligase"/>
</dbReference>
<dbReference type="GO" id="GO:0006310">
    <property type="term" value="P:DNA recombination"/>
    <property type="evidence" value="ECO:0007669"/>
    <property type="project" value="InterPro"/>
</dbReference>
<dbReference type="Gene3D" id="2.40.50.140">
    <property type="entry name" value="Nucleic acid-binding proteins"/>
    <property type="match status" value="1"/>
</dbReference>
<gene>
    <name evidence="5" type="ORF">NCTC7807_04894</name>
</gene>
<comment type="similarity">
    <text evidence="1">Belongs to the ATP-dependent DNA ligase family.</text>
</comment>
<dbReference type="Gene3D" id="3.30.1490.70">
    <property type="match status" value="1"/>
</dbReference>
<dbReference type="InterPro" id="IPR012310">
    <property type="entry name" value="DNA_ligase_ATP-dep_cent"/>
</dbReference>
<comment type="catalytic activity">
    <reaction evidence="3">
        <text>ATP + (deoxyribonucleotide)n-3'-hydroxyl + 5'-phospho-(deoxyribonucleotide)m = (deoxyribonucleotide)n+m + AMP + diphosphate.</text>
        <dbReference type="EC" id="6.5.1.1"/>
    </reaction>
</comment>
<dbReference type="RefSeq" id="WP_258565711.1">
    <property type="nucleotide sequence ID" value="NZ_UHID01000008.1"/>
</dbReference>
<dbReference type="Pfam" id="PF01068">
    <property type="entry name" value="DNA_ligase_A_M"/>
    <property type="match status" value="1"/>
</dbReference>
<dbReference type="PROSITE" id="PS50160">
    <property type="entry name" value="DNA_LIGASE_A3"/>
    <property type="match status" value="1"/>
</dbReference>
<dbReference type="InterPro" id="IPR012340">
    <property type="entry name" value="NA-bd_OB-fold"/>
</dbReference>
<evidence type="ECO:0000256" key="3">
    <source>
        <dbReference type="ARBA" id="ARBA00034003"/>
    </source>
</evidence>
<dbReference type="InterPro" id="IPR044117">
    <property type="entry name" value="OBF_LigC-like"/>
</dbReference>
<dbReference type="Proteomes" id="UP000254150">
    <property type="component" value="Unassembled WGS sequence"/>
</dbReference>
<dbReference type="PANTHER" id="PTHR45674:SF4">
    <property type="entry name" value="DNA LIGASE 1"/>
    <property type="match status" value="1"/>
</dbReference>
<name>A0A380P975_STRGR</name>
<dbReference type="EMBL" id="UHID01000008">
    <property type="protein sequence ID" value="SUP61736.1"/>
    <property type="molecule type" value="Genomic_DNA"/>
</dbReference>
<reference evidence="5 6" key="1">
    <citation type="submission" date="2018-06" db="EMBL/GenBank/DDBJ databases">
        <authorList>
            <consortium name="Pathogen Informatics"/>
            <person name="Doyle S."/>
        </authorList>
    </citation>
    <scope>NUCLEOTIDE SEQUENCE [LARGE SCALE GENOMIC DNA]</scope>
    <source>
        <strain evidence="5 6">NCTC7807</strain>
    </source>
</reference>